<reference evidence="2" key="1">
    <citation type="journal article" date="2002" name="Science">
        <title>The draft genome of Ciona intestinalis: insights into chordate and vertebrate origins.</title>
        <authorList>
            <person name="Dehal P."/>
            <person name="Satou Y."/>
            <person name="Campbell R.K."/>
            <person name="Chapman J."/>
            <person name="Degnan B."/>
            <person name="De Tomaso A."/>
            <person name="Davidson B."/>
            <person name="Di Gregorio A."/>
            <person name="Gelpke M."/>
            <person name="Goodstein D.M."/>
            <person name="Harafuji N."/>
            <person name="Hastings K.E."/>
            <person name="Ho I."/>
            <person name="Hotta K."/>
            <person name="Huang W."/>
            <person name="Kawashima T."/>
            <person name="Lemaire P."/>
            <person name="Martinez D."/>
            <person name="Meinertzhagen I.A."/>
            <person name="Necula S."/>
            <person name="Nonaka M."/>
            <person name="Putnam N."/>
            <person name="Rash S."/>
            <person name="Saiga H."/>
            <person name="Satake M."/>
            <person name="Terry A."/>
            <person name="Yamada L."/>
            <person name="Wang H.G."/>
            <person name="Awazu S."/>
            <person name="Azumi K."/>
            <person name="Boore J."/>
            <person name="Branno M."/>
            <person name="Chin-Bow S."/>
            <person name="DeSantis R."/>
            <person name="Doyle S."/>
            <person name="Francino P."/>
            <person name="Keys D.N."/>
            <person name="Haga S."/>
            <person name="Hayashi H."/>
            <person name="Hino K."/>
            <person name="Imai K.S."/>
            <person name="Inaba K."/>
            <person name="Kano S."/>
            <person name="Kobayashi K."/>
            <person name="Kobayashi M."/>
            <person name="Lee B.I."/>
            <person name="Makabe K.W."/>
            <person name="Manohar C."/>
            <person name="Matassi G."/>
            <person name="Medina M."/>
            <person name="Mochizuki Y."/>
            <person name="Mount S."/>
            <person name="Morishita T."/>
            <person name="Miura S."/>
            <person name="Nakayama A."/>
            <person name="Nishizaka S."/>
            <person name="Nomoto H."/>
            <person name="Ohta F."/>
            <person name="Oishi K."/>
            <person name="Rigoutsos I."/>
            <person name="Sano M."/>
            <person name="Sasaki A."/>
            <person name="Sasakura Y."/>
            <person name="Shoguchi E."/>
            <person name="Shin-i T."/>
            <person name="Spagnuolo A."/>
            <person name="Stainier D."/>
            <person name="Suzuki M.M."/>
            <person name="Tassy O."/>
            <person name="Takatori N."/>
            <person name="Tokuoka M."/>
            <person name="Yagi K."/>
            <person name="Yoshizaki F."/>
            <person name="Wada S."/>
            <person name="Zhang C."/>
            <person name="Hyatt P.D."/>
            <person name="Larimer F."/>
            <person name="Detter C."/>
            <person name="Doggett N."/>
            <person name="Glavina T."/>
            <person name="Hawkins T."/>
            <person name="Richardson P."/>
            <person name="Lucas S."/>
            <person name="Kohara Y."/>
            <person name="Levine M."/>
            <person name="Satoh N."/>
            <person name="Rokhsar D.S."/>
        </authorList>
    </citation>
    <scope>NUCLEOTIDE SEQUENCE [LARGE SCALE GENOMIC DNA]</scope>
</reference>
<reference evidence="1" key="3">
    <citation type="submission" date="2025-09" db="UniProtKB">
        <authorList>
            <consortium name="Ensembl"/>
        </authorList>
    </citation>
    <scope>IDENTIFICATION</scope>
</reference>
<dbReference type="HOGENOM" id="CLU_2775181_0_0_1"/>
<proteinExistence type="predicted"/>
<dbReference type="AlphaFoldDB" id="H2XKF5"/>
<protein>
    <submittedName>
        <fullName evidence="1">Uncharacterized protein</fullName>
    </submittedName>
</protein>
<dbReference type="Proteomes" id="UP000008144">
    <property type="component" value="Unassembled WGS sequence"/>
</dbReference>
<keyword evidence="2" id="KW-1185">Reference proteome</keyword>
<sequence>MSRIGRTNPRGDPFSSGLWESERCVLAMHIGSVKFNFSLSFRQQLNSISSVDFLGNCFNLLIYSHFKRI</sequence>
<dbReference type="Ensembl" id="ENSCINT00000031618.1">
    <property type="protein sequence ID" value="ENSCINP00000030137.1"/>
    <property type="gene ID" value="ENSCING00000024000.1"/>
</dbReference>
<accession>H2XKF5</accession>
<name>H2XKF5_CIOIN</name>
<evidence type="ECO:0000313" key="1">
    <source>
        <dbReference type="Ensembl" id="ENSCINP00000030137.1"/>
    </source>
</evidence>
<reference evidence="1" key="2">
    <citation type="submission" date="2025-08" db="UniProtKB">
        <authorList>
            <consortium name="Ensembl"/>
        </authorList>
    </citation>
    <scope>IDENTIFICATION</scope>
</reference>
<dbReference type="InParanoid" id="H2XKF5"/>
<organism evidence="1 2">
    <name type="scientific">Ciona intestinalis</name>
    <name type="common">Transparent sea squirt</name>
    <name type="synonym">Ascidia intestinalis</name>
    <dbReference type="NCBI Taxonomy" id="7719"/>
    <lineage>
        <taxon>Eukaryota</taxon>
        <taxon>Metazoa</taxon>
        <taxon>Chordata</taxon>
        <taxon>Tunicata</taxon>
        <taxon>Ascidiacea</taxon>
        <taxon>Phlebobranchia</taxon>
        <taxon>Cionidae</taxon>
        <taxon>Ciona</taxon>
    </lineage>
</organism>
<evidence type="ECO:0000313" key="2">
    <source>
        <dbReference type="Proteomes" id="UP000008144"/>
    </source>
</evidence>